<dbReference type="OrthoDB" id="2521277at2759"/>
<dbReference type="EMBL" id="PUHQ01000006">
    <property type="protein sequence ID" value="KAG0666139.1"/>
    <property type="molecule type" value="Genomic_DNA"/>
</dbReference>
<dbReference type="AlphaFoldDB" id="A0A9P6W8U9"/>
<gene>
    <name evidence="1" type="ORF">C6P46_005490</name>
</gene>
<dbReference type="Proteomes" id="UP000777482">
    <property type="component" value="Unassembled WGS sequence"/>
</dbReference>
<sequence>MSALHLPRRGLLTVGLLSFMAGSYARLMYQRAAMVPRATYSVDVSRSGGGI</sequence>
<accession>A0A9P6W8U9</accession>
<evidence type="ECO:0000313" key="2">
    <source>
        <dbReference type="Proteomes" id="UP000777482"/>
    </source>
</evidence>
<keyword evidence="2" id="KW-1185">Reference proteome</keyword>
<comment type="caution">
    <text evidence="1">The sequence shown here is derived from an EMBL/GenBank/DDBJ whole genome shotgun (WGS) entry which is preliminary data.</text>
</comment>
<protein>
    <submittedName>
        <fullName evidence="1">Uncharacterized protein</fullName>
    </submittedName>
</protein>
<organism evidence="1 2">
    <name type="scientific">Rhodotorula mucilaginosa</name>
    <name type="common">Yeast</name>
    <name type="synonym">Rhodotorula rubra</name>
    <dbReference type="NCBI Taxonomy" id="5537"/>
    <lineage>
        <taxon>Eukaryota</taxon>
        <taxon>Fungi</taxon>
        <taxon>Dikarya</taxon>
        <taxon>Basidiomycota</taxon>
        <taxon>Pucciniomycotina</taxon>
        <taxon>Microbotryomycetes</taxon>
        <taxon>Sporidiobolales</taxon>
        <taxon>Sporidiobolaceae</taxon>
        <taxon>Rhodotorula</taxon>
    </lineage>
</organism>
<reference evidence="1 2" key="1">
    <citation type="submission" date="2020-11" db="EMBL/GenBank/DDBJ databases">
        <title>Kefir isolates.</title>
        <authorList>
            <person name="Marcisauskas S."/>
            <person name="Kim Y."/>
            <person name="Blasche S."/>
        </authorList>
    </citation>
    <scope>NUCLEOTIDE SEQUENCE [LARGE SCALE GENOMIC DNA]</scope>
    <source>
        <strain evidence="1 2">KR</strain>
    </source>
</reference>
<proteinExistence type="predicted"/>
<evidence type="ECO:0000313" key="1">
    <source>
        <dbReference type="EMBL" id="KAG0666139.1"/>
    </source>
</evidence>
<name>A0A9P6W8U9_RHOMI</name>